<dbReference type="SUPFAM" id="SSF56672">
    <property type="entry name" value="DNA/RNA polymerases"/>
    <property type="match status" value="1"/>
</dbReference>
<comment type="caution">
    <text evidence="3">The sequence shown here is derived from an EMBL/GenBank/DDBJ whole genome shotgun (WGS) entry which is preliminary data.</text>
</comment>
<dbReference type="InterPro" id="IPR002821">
    <property type="entry name" value="Hydantoinase_A"/>
</dbReference>
<sequence>MKLDLQVVRDKFVALTDVINAEKDGSSELTAEDVAVGFLSIANATMTRPIRALSEGRGFETAAHNLCCFVWKIESRIAKAGFNHALTRLHSISGLKKVLHKRERKPHALELNVMYFKSDSLCSLRSLQLKLVDIGDVGRALDVADNGCTTTPAGKFGGEGYDRPKTRALWNRERRYKRRYKRRHYFDVVSLYRACLEVWTSEGHGRLFASIAKRLLFDAVSSQLDYGRIYLTMSWIWAGPYWIDIGRYVLDSGLLKLSDAQYRLACKETTAQVARSWFFPKTNTQHIAYPERAQGTRSFEAYLRQYSLAAESLVEPLYARYNDKAVSLDEMLRTRVAWGAGGVSGRRARELLGPDVAPAGSAKGYVLARTGADLWRKPWGTTYVETADKSDERGVTRTIAATDMRDQLSEQVAFKAITNRYPEVGLDIGESPTQAMARHLNLAVASERRDVDMHDGKVIMCWDWQAWDHLVHSAERVLVLQAMLKMSRKYLSGAILKDVETELLALVASADELVFRSQAYADERYSQVVDDIITASEGRARRLPGHAGQFAISIDKPNGQQSGRKSTLEGNTGTKNNGVNLINEKIEGLRPGRYSQRPTLPLGLMGDPPDDSPVAIFLVLALGRQSWDLARARNA</sequence>
<evidence type="ECO:0000256" key="1">
    <source>
        <dbReference type="SAM" id="MobiDB-lite"/>
    </source>
</evidence>
<dbReference type="GO" id="GO:0016787">
    <property type="term" value="F:hydrolase activity"/>
    <property type="evidence" value="ECO:0007669"/>
    <property type="project" value="InterPro"/>
</dbReference>
<dbReference type="EMBL" id="JAPQKL010000007">
    <property type="protein sequence ID" value="KAJ5121006.1"/>
    <property type="molecule type" value="Genomic_DNA"/>
</dbReference>
<dbReference type="Proteomes" id="UP001149079">
    <property type="component" value="Unassembled WGS sequence"/>
</dbReference>
<keyword evidence="4" id="KW-1185">Reference proteome</keyword>
<dbReference type="OrthoDB" id="3643at2759"/>
<evidence type="ECO:0000259" key="2">
    <source>
        <dbReference type="Pfam" id="PF01968"/>
    </source>
</evidence>
<feature type="compositionally biased region" description="Polar residues" evidence="1">
    <location>
        <begin position="558"/>
        <end position="577"/>
    </location>
</feature>
<name>A0A9W9GIR5_9EURO</name>
<dbReference type="RefSeq" id="XP_056517510.1">
    <property type="nucleotide sequence ID" value="XM_056669711.1"/>
</dbReference>
<feature type="region of interest" description="Disordered" evidence="1">
    <location>
        <begin position="555"/>
        <end position="577"/>
    </location>
</feature>
<proteinExistence type="predicted"/>
<evidence type="ECO:0000313" key="3">
    <source>
        <dbReference type="EMBL" id="KAJ5121006.1"/>
    </source>
</evidence>
<accession>A0A9W9GIR5</accession>
<gene>
    <name evidence="3" type="ORF">N7515_008967</name>
</gene>
<dbReference type="GeneID" id="81408881"/>
<feature type="domain" description="Hydantoinase A/oxoprolinase" evidence="2">
    <location>
        <begin position="1"/>
        <end position="69"/>
    </location>
</feature>
<dbReference type="AlphaFoldDB" id="A0A9W9GIR5"/>
<reference evidence="3" key="2">
    <citation type="journal article" date="2023" name="IMA Fungus">
        <title>Comparative genomic study of the Penicillium genus elucidates a diverse pangenome and 15 lateral gene transfer events.</title>
        <authorList>
            <person name="Petersen C."/>
            <person name="Sorensen T."/>
            <person name="Nielsen M.R."/>
            <person name="Sondergaard T.E."/>
            <person name="Sorensen J.L."/>
            <person name="Fitzpatrick D.A."/>
            <person name="Frisvad J.C."/>
            <person name="Nielsen K.L."/>
        </authorList>
    </citation>
    <scope>NUCLEOTIDE SEQUENCE</scope>
    <source>
        <strain evidence="3">IBT 22155</strain>
    </source>
</reference>
<protein>
    <recommendedName>
        <fullName evidence="2">Hydantoinase A/oxoprolinase domain-containing protein</fullName>
    </recommendedName>
</protein>
<reference evidence="3" key="1">
    <citation type="submission" date="2022-11" db="EMBL/GenBank/DDBJ databases">
        <authorList>
            <person name="Petersen C."/>
        </authorList>
    </citation>
    <scope>NUCLEOTIDE SEQUENCE</scope>
    <source>
        <strain evidence="3">IBT 22155</strain>
    </source>
</reference>
<evidence type="ECO:0000313" key="4">
    <source>
        <dbReference type="Proteomes" id="UP001149079"/>
    </source>
</evidence>
<dbReference type="InterPro" id="IPR043502">
    <property type="entry name" value="DNA/RNA_pol_sf"/>
</dbReference>
<dbReference type="Pfam" id="PF01968">
    <property type="entry name" value="Hydantoinase_A"/>
    <property type="match status" value="1"/>
</dbReference>
<organism evidence="3 4">
    <name type="scientific">Penicillium bovifimosum</name>
    <dbReference type="NCBI Taxonomy" id="126998"/>
    <lineage>
        <taxon>Eukaryota</taxon>
        <taxon>Fungi</taxon>
        <taxon>Dikarya</taxon>
        <taxon>Ascomycota</taxon>
        <taxon>Pezizomycotina</taxon>
        <taxon>Eurotiomycetes</taxon>
        <taxon>Eurotiomycetidae</taxon>
        <taxon>Eurotiales</taxon>
        <taxon>Aspergillaceae</taxon>
        <taxon>Penicillium</taxon>
    </lineage>
</organism>